<keyword evidence="2" id="KW-0547">Nucleotide-binding</keyword>
<evidence type="ECO:0000313" key="8">
    <source>
        <dbReference type="Proteomes" id="UP000002015"/>
    </source>
</evidence>
<feature type="compositionally biased region" description="Basic and acidic residues" evidence="5">
    <location>
        <begin position="237"/>
        <end position="250"/>
    </location>
</feature>
<accession>A8FZQ3</accession>
<dbReference type="FunFam" id="3.40.50.300:FF:000032">
    <property type="entry name" value="Export ABC transporter ATP-binding protein"/>
    <property type="match status" value="1"/>
</dbReference>
<dbReference type="InterPro" id="IPR017911">
    <property type="entry name" value="MacB-like_ATP-bd"/>
</dbReference>
<comment type="similarity">
    <text evidence="4">Belongs to the ABC transporter superfamily. Macrolide exporter (TC 3.A.1.122) family.</text>
</comment>
<evidence type="ECO:0000313" key="7">
    <source>
        <dbReference type="EMBL" id="ABV38326.1"/>
    </source>
</evidence>
<dbReference type="OrthoDB" id="9801477at2"/>
<feature type="compositionally biased region" description="Polar residues" evidence="5">
    <location>
        <begin position="252"/>
        <end position="263"/>
    </location>
</feature>
<evidence type="ECO:0000256" key="1">
    <source>
        <dbReference type="ARBA" id="ARBA00022448"/>
    </source>
</evidence>
<dbReference type="eggNOG" id="COG1136">
    <property type="taxonomic scope" value="Bacteria"/>
</dbReference>
<dbReference type="SUPFAM" id="SSF52540">
    <property type="entry name" value="P-loop containing nucleoside triphosphate hydrolases"/>
    <property type="match status" value="1"/>
</dbReference>
<reference evidence="7 8" key="1">
    <citation type="submission" date="2007-08" db="EMBL/GenBank/DDBJ databases">
        <title>Complete sequence of Shewanella sediminis HAW-EB3.</title>
        <authorList>
            <consortium name="US DOE Joint Genome Institute"/>
            <person name="Copeland A."/>
            <person name="Lucas S."/>
            <person name="Lapidus A."/>
            <person name="Barry K."/>
            <person name="Glavina del Rio T."/>
            <person name="Dalin E."/>
            <person name="Tice H."/>
            <person name="Pitluck S."/>
            <person name="Chertkov O."/>
            <person name="Brettin T."/>
            <person name="Bruce D."/>
            <person name="Detter J.C."/>
            <person name="Han C."/>
            <person name="Schmutz J."/>
            <person name="Larimer F."/>
            <person name="Land M."/>
            <person name="Hauser L."/>
            <person name="Kyrpides N."/>
            <person name="Kim E."/>
            <person name="Zhao J.-S."/>
            <person name="Richardson P."/>
        </authorList>
    </citation>
    <scope>NUCLEOTIDE SEQUENCE [LARGE SCALE GENOMIC DNA]</scope>
    <source>
        <strain evidence="7 8">HAW-EB3</strain>
    </source>
</reference>
<keyword evidence="8" id="KW-1185">Reference proteome</keyword>
<sequence>MLSMKNISKVFKTDLVETHALREFNLEVNEGEFVAVTGPSGSGKTTFLNIAGLLEGFTLGDYFLDGVNISNLSDNKSAAIRNEKIGFIFQGFNLIPDLNLAENVEVPLRYRGFSAKERKRRVQQALEQVGLAARMKHLPSQLSGGQQQRVAIARALAGEPRFLLADEPTGNLDSMMARQVMELLEKINKAGTTIIMVTHDPELARRAQRNIQIVDGQVCDFTMYQGGEGYQSGEGHQGGERTSEKPHLVTESRASVNQDKVAS</sequence>
<feature type="region of interest" description="Disordered" evidence="5">
    <location>
        <begin position="229"/>
        <end position="263"/>
    </location>
</feature>
<proteinExistence type="inferred from homology"/>
<dbReference type="InterPro" id="IPR015854">
    <property type="entry name" value="ABC_transpr_LolD-like"/>
</dbReference>
<keyword evidence="1" id="KW-0813">Transport</keyword>
<dbReference type="GO" id="GO:0005886">
    <property type="term" value="C:plasma membrane"/>
    <property type="evidence" value="ECO:0007669"/>
    <property type="project" value="TreeGrafter"/>
</dbReference>
<evidence type="ECO:0000256" key="5">
    <source>
        <dbReference type="SAM" id="MobiDB-lite"/>
    </source>
</evidence>
<dbReference type="AlphaFoldDB" id="A8FZQ3"/>
<evidence type="ECO:0000259" key="6">
    <source>
        <dbReference type="PROSITE" id="PS50893"/>
    </source>
</evidence>
<evidence type="ECO:0000256" key="3">
    <source>
        <dbReference type="ARBA" id="ARBA00022840"/>
    </source>
</evidence>
<dbReference type="PANTHER" id="PTHR24220">
    <property type="entry name" value="IMPORT ATP-BINDING PROTEIN"/>
    <property type="match status" value="1"/>
</dbReference>
<name>A8FZQ3_SHESH</name>
<dbReference type="InterPro" id="IPR017871">
    <property type="entry name" value="ABC_transporter-like_CS"/>
</dbReference>
<dbReference type="GO" id="GO:0016887">
    <property type="term" value="F:ATP hydrolysis activity"/>
    <property type="evidence" value="ECO:0007669"/>
    <property type="project" value="InterPro"/>
</dbReference>
<dbReference type="GO" id="GO:0022857">
    <property type="term" value="F:transmembrane transporter activity"/>
    <property type="evidence" value="ECO:0007669"/>
    <property type="project" value="TreeGrafter"/>
</dbReference>
<dbReference type="KEGG" id="sse:Ssed_3722"/>
<dbReference type="Gene3D" id="3.40.50.300">
    <property type="entry name" value="P-loop containing nucleotide triphosphate hydrolases"/>
    <property type="match status" value="1"/>
</dbReference>
<dbReference type="EMBL" id="CP000821">
    <property type="protein sequence ID" value="ABV38326.1"/>
    <property type="molecule type" value="Genomic_DNA"/>
</dbReference>
<dbReference type="PANTHER" id="PTHR24220:SF648">
    <property type="entry name" value="ABC TRANSPORTER ATP-BINDING PROTEIN YTRE"/>
    <property type="match status" value="1"/>
</dbReference>
<dbReference type="GO" id="GO:0005524">
    <property type="term" value="F:ATP binding"/>
    <property type="evidence" value="ECO:0007669"/>
    <property type="project" value="UniProtKB-KW"/>
</dbReference>
<dbReference type="GO" id="GO:1902495">
    <property type="term" value="C:transmembrane transporter complex"/>
    <property type="evidence" value="ECO:0007669"/>
    <property type="project" value="UniProtKB-ARBA"/>
</dbReference>
<evidence type="ECO:0000256" key="4">
    <source>
        <dbReference type="ARBA" id="ARBA00038388"/>
    </source>
</evidence>
<dbReference type="STRING" id="425104.Ssed_3722"/>
<protein>
    <submittedName>
        <fullName evidence="7">ABC transporter related</fullName>
    </submittedName>
</protein>
<dbReference type="InterPro" id="IPR003439">
    <property type="entry name" value="ABC_transporter-like_ATP-bd"/>
</dbReference>
<gene>
    <name evidence="7" type="ordered locus">Ssed_3722</name>
</gene>
<dbReference type="PROSITE" id="PS00211">
    <property type="entry name" value="ABC_TRANSPORTER_1"/>
    <property type="match status" value="1"/>
</dbReference>
<dbReference type="Pfam" id="PF00005">
    <property type="entry name" value="ABC_tran"/>
    <property type="match status" value="1"/>
</dbReference>
<dbReference type="InterPro" id="IPR003593">
    <property type="entry name" value="AAA+_ATPase"/>
</dbReference>
<dbReference type="SMART" id="SM00382">
    <property type="entry name" value="AAA"/>
    <property type="match status" value="1"/>
</dbReference>
<keyword evidence="3" id="KW-0067">ATP-binding</keyword>
<feature type="domain" description="ABC transporter" evidence="6">
    <location>
        <begin position="2"/>
        <end position="251"/>
    </location>
</feature>
<dbReference type="PROSITE" id="PS50893">
    <property type="entry name" value="ABC_TRANSPORTER_2"/>
    <property type="match status" value="1"/>
</dbReference>
<dbReference type="Proteomes" id="UP000002015">
    <property type="component" value="Chromosome"/>
</dbReference>
<organism evidence="7 8">
    <name type="scientific">Shewanella sediminis (strain HAW-EB3)</name>
    <dbReference type="NCBI Taxonomy" id="425104"/>
    <lineage>
        <taxon>Bacteria</taxon>
        <taxon>Pseudomonadati</taxon>
        <taxon>Pseudomonadota</taxon>
        <taxon>Gammaproteobacteria</taxon>
        <taxon>Alteromonadales</taxon>
        <taxon>Shewanellaceae</taxon>
        <taxon>Shewanella</taxon>
    </lineage>
</organism>
<evidence type="ECO:0000256" key="2">
    <source>
        <dbReference type="ARBA" id="ARBA00022741"/>
    </source>
</evidence>
<dbReference type="HOGENOM" id="CLU_000604_1_22_6"/>
<dbReference type="InterPro" id="IPR027417">
    <property type="entry name" value="P-loop_NTPase"/>
</dbReference>
<dbReference type="CDD" id="cd03255">
    <property type="entry name" value="ABC_MJ0796_LolCDE_FtsE"/>
    <property type="match status" value="1"/>
</dbReference>
<dbReference type="RefSeq" id="WP_012144056.1">
    <property type="nucleotide sequence ID" value="NC_009831.1"/>
</dbReference>